<keyword evidence="4 5" id="KW-0472">Membrane</keyword>
<dbReference type="PANTHER" id="PTHR48021:SF1">
    <property type="entry name" value="GH07001P-RELATED"/>
    <property type="match status" value="1"/>
</dbReference>
<keyword evidence="3 5" id="KW-1133">Transmembrane helix</keyword>
<organism evidence="6 7">
    <name type="scientific">Macrosiphum euphorbiae</name>
    <name type="common">potato aphid</name>
    <dbReference type="NCBI Taxonomy" id="13131"/>
    <lineage>
        <taxon>Eukaryota</taxon>
        <taxon>Metazoa</taxon>
        <taxon>Ecdysozoa</taxon>
        <taxon>Arthropoda</taxon>
        <taxon>Hexapoda</taxon>
        <taxon>Insecta</taxon>
        <taxon>Pterygota</taxon>
        <taxon>Neoptera</taxon>
        <taxon>Paraneoptera</taxon>
        <taxon>Hemiptera</taxon>
        <taxon>Sternorrhyncha</taxon>
        <taxon>Aphidomorpha</taxon>
        <taxon>Aphidoidea</taxon>
        <taxon>Aphididae</taxon>
        <taxon>Macrosiphini</taxon>
        <taxon>Macrosiphum</taxon>
    </lineage>
</organism>
<evidence type="ECO:0000256" key="3">
    <source>
        <dbReference type="ARBA" id="ARBA00022989"/>
    </source>
</evidence>
<evidence type="ECO:0000256" key="1">
    <source>
        <dbReference type="ARBA" id="ARBA00004370"/>
    </source>
</evidence>
<dbReference type="InterPro" id="IPR036259">
    <property type="entry name" value="MFS_trans_sf"/>
</dbReference>
<dbReference type="GO" id="GO:0016020">
    <property type="term" value="C:membrane"/>
    <property type="evidence" value="ECO:0007669"/>
    <property type="project" value="UniProtKB-SubCell"/>
</dbReference>
<protein>
    <recommendedName>
        <fullName evidence="8">Major facilitator superfamily (MFS) profile domain-containing protein</fullName>
    </recommendedName>
</protein>
<dbReference type="InterPro" id="IPR050549">
    <property type="entry name" value="MFS_Trehalose_Transporter"/>
</dbReference>
<evidence type="ECO:0000313" key="6">
    <source>
        <dbReference type="EMBL" id="CAI6363485.1"/>
    </source>
</evidence>
<evidence type="ECO:0000256" key="4">
    <source>
        <dbReference type="ARBA" id="ARBA00023136"/>
    </source>
</evidence>
<dbReference type="GO" id="GO:0022857">
    <property type="term" value="F:transmembrane transporter activity"/>
    <property type="evidence" value="ECO:0007669"/>
    <property type="project" value="InterPro"/>
</dbReference>
<keyword evidence="2 5" id="KW-0812">Transmembrane</keyword>
<dbReference type="EMBL" id="CARXXK010000003">
    <property type="protein sequence ID" value="CAI6363485.1"/>
    <property type="molecule type" value="Genomic_DNA"/>
</dbReference>
<feature type="transmembrane region" description="Helical" evidence="5">
    <location>
        <begin position="21"/>
        <end position="49"/>
    </location>
</feature>
<dbReference type="SUPFAM" id="SSF103473">
    <property type="entry name" value="MFS general substrate transporter"/>
    <property type="match status" value="1"/>
</dbReference>
<name>A0AAV0X5H1_9HEMI</name>
<accession>A0AAV0X5H1</accession>
<feature type="transmembrane region" description="Helical" evidence="5">
    <location>
        <begin position="109"/>
        <end position="130"/>
    </location>
</feature>
<dbReference type="Proteomes" id="UP001160148">
    <property type="component" value="Unassembled WGS sequence"/>
</dbReference>
<dbReference type="Gene3D" id="1.20.1250.20">
    <property type="entry name" value="MFS general substrate transporter like domains"/>
    <property type="match status" value="1"/>
</dbReference>
<evidence type="ECO:0000256" key="5">
    <source>
        <dbReference type="SAM" id="Phobius"/>
    </source>
</evidence>
<dbReference type="PANTHER" id="PTHR48021">
    <property type="match status" value="1"/>
</dbReference>
<dbReference type="InterPro" id="IPR005828">
    <property type="entry name" value="MFS_sugar_transport-like"/>
</dbReference>
<evidence type="ECO:0008006" key="8">
    <source>
        <dbReference type="Google" id="ProtNLM"/>
    </source>
</evidence>
<dbReference type="AlphaFoldDB" id="A0AAV0X5H1"/>
<feature type="transmembrane region" description="Helical" evidence="5">
    <location>
        <begin position="69"/>
        <end position="88"/>
    </location>
</feature>
<gene>
    <name evidence="6" type="ORF">MEUPH1_LOCUS18427</name>
</gene>
<keyword evidence="7" id="KW-1185">Reference proteome</keyword>
<evidence type="ECO:0000256" key="2">
    <source>
        <dbReference type="ARBA" id="ARBA00022692"/>
    </source>
</evidence>
<dbReference type="Pfam" id="PF00083">
    <property type="entry name" value="Sugar_tr"/>
    <property type="match status" value="1"/>
</dbReference>
<comment type="subcellular location">
    <subcellularLocation>
        <location evidence="1">Membrane</location>
    </subcellularLocation>
</comment>
<proteinExistence type="predicted"/>
<sequence>MPEIKEIQTQDSARKYGPKATLAQCLATIAQSFLFIRLGMNISISVIVIHDLYRNLNSEFSITTTEASWYGSLLFIAHLVGCLLSGILQDKFGKKSCMILANVPSIFGYVLLYSAHSSVLLCASTLLMGFSAGSTSSYVGEISEPRLRGSLGSLGRTAMRIGTLLMYNVHPGTVFRLEDRGIAHHVLPHYMHMFHHFHSGVTRLVDPKAKMIRPKRPCVG</sequence>
<reference evidence="6 7" key="1">
    <citation type="submission" date="2023-01" db="EMBL/GenBank/DDBJ databases">
        <authorList>
            <person name="Whitehead M."/>
        </authorList>
    </citation>
    <scope>NUCLEOTIDE SEQUENCE [LARGE SCALE GENOMIC DNA]</scope>
</reference>
<comment type="caution">
    <text evidence="6">The sequence shown here is derived from an EMBL/GenBank/DDBJ whole genome shotgun (WGS) entry which is preliminary data.</text>
</comment>
<evidence type="ECO:0000313" key="7">
    <source>
        <dbReference type="Proteomes" id="UP001160148"/>
    </source>
</evidence>